<sequence length="427" mass="46813">MGLQDRYGNELATQSIAARDAYLAGVESLMAATPGMDAAFQKSVEADENFALGHISLARAKQLLGRGHEAKAPLARAKELAAGASPREQSQIAIFEKILTGQGAAALDAIHVHMKEWPRDAMALAPATSVFGLIGFSGKTGREVDQLALLEPFEKHYGDDWWYRTQLAFAQIELQKLDEGQRNIDAALDAFPKSAHAAHIRGHLFYELGERETGLTFLTDWMKDYSRDGLMHVHNSWHLALWSMETGRMEDAWRIYDEALSPAVAWGPQINVATDCVAFLARAEMAGEARQPGRWREIADYNTKWFGRSGLGFVDMHTVLAYAMAGDGAALAKFIEAPKGATADMLQPMARGFEAYAQGDWARAISEIEPLLATHERLGGSRAQRDLLEYLVTSAMAKAGRAAEARAMIEKRRPQNGKGKGFPLAGL</sequence>
<dbReference type="Proteomes" id="UP000727907">
    <property type="component" value="Unassembled WGS sequence"/>
</dbReference>
<dbReference type="PANTHER" id="PTHR16263">
    <property type="entry name" value="TETRATRICOPEPTIDE REPEAT PROTEIN 38"/>
    <property type="match status" value="1"/>
</dbReference>
<dbReference type="InterPro" id="IPR033891">
    <property type="entry name" value="TTC38"/>
</dbReference>
<keyword evidence="2" id="KW-0802">TPR repeat</keyword>
<evidence type="ECO:0000313" key="3">
    <source>
        <dbReference type="EMBL" id="MBU8874317.1"/>
    </source>
</evidence>
<keyword evidence="1" id="KW-0677">Repeat</keyword>
<dbReference type="EMBL" id="JAHOPB010000001">
    <property type="protein sequence ID" value="MBU8874317.1"/>
    <property type="molecule type" value="Genomic_DNA"/>
</dbReference>
<dbReference type="CDD" id="cd05804">
    <property type="entry name" value="StaR_like"/>
    <property type="match status" value="1"/>
</dbReference>
<accession>A0ABS6II89</accession>
<dbReference type="PANTHER" id="PTHR16263:SF4">
    <property type="entry name" value="TETRATRICOPEPTIDE REPEAT PROTEIN 38"/>
    <property type="match status" value="1"/>
</dbReference>
<evidence type="ECO:0000256" key="2">
    <source>
        <dbReference type="ARBA" id="ARBA00022803"/>
    </source>
</evidence>
<name>A0ABS6II89_9HYPH</name>
<protein>
    <submittedName>
        <fullName evidence="3">Tetratricopeptide repeat protein</fullName>
    </submittedName>
</protein>
<dbReference type="RefSeq" id="WP_216959603.1">
    <property type="nucleotide sequence ID" value="NZ_JAHOPB010000001.1"/>
</dbReference>
<reference evidence="3 4" key="1">
    <citation type="submission" date="2021-06" db="EMBL/GenBank/DDBJ databases">
        <authorList>
            <person name="Lee D.H."/>
        </authorList>
    </citation>
    <scope>NUCLEOTIDE SEQUENCE [LARGE SCALE GENOMIC DNA]</scope>
    <source>
        <strain evidence="3 4">MMS21-HV4-11</strain>
    </source>
</reference>
<organism evidence="3 4">
    <name type="scientific">Reyranella humidisoli</name>
    <dbReference type="NCBI Taxonomy" id="2849149"/>
    <lineage>
        <taxon>Bacteria</taxon>
        <taxon>Pseudomonadati</taxon>
        <taxon>Pseudomonadota</taxon>
        <taxon>Alphaproteobacteria</taxon>
        <taxon>Hyphomicrobiales</taxon>
        <taxon>Reyranellaceae</taxon>
        <taxon>Reyranella</taxon>
    </lineage>
</organism>
<gene>
    <name evidence="3" type="ORF">KQ910_11115</name>
</gene>
<proteinExistence type="predicted"/>
<evidence type="ECO:0000256" key="1">
    <source>
        <dbReference type="ARBA" id="ARBA00022737"/>
    </source>
</evidence>
<comment type="caution">
    <text evidence="3">The sequence shown here is derived from an EMBL/GenBank/DDBJ whole genome shotgun (WGS) entry which is preliminary data.</text>
</comment>
<keyword evidence="4" id="KW-1185">Reference proteome</keyword>
<evidence type="ECO:0000313" key="4">
    <source>
        <dbReference type="Proteomes" id="UP000727907"/>
    </source>
</evidence>